<reference evidence="1 2" key="1">
    <citation type="journal article" date="2016" name="Nat. Commun.">
        <title>Thousands of microbial genomes shed light on interconnected biogeochemical processes in an aquifer system.</title>
        <authorList>
            <person name="Anantharaman K."/>
            <person name="Brown C.T."/>
            <person name="Hug L.A."/>
            <person name="Sharon I."/>
            <person name="Castelle C.J."/>
            <person name="Probst A.J."/>
            <person name="Thomas B.C."/>
            <person name="Singh A."/>
            <person name="Wilkins M.J."/>
            <person name="Karaoz U."/>
            <person name="Brodie E.L."/>
            <person name="Williams K.H."/>
            <person name="Hubbard S.S."/>
            <person name="Banfield J.F."/>
        </authorList>
    </citation>
    <scope>NUCLEOTIDE SEQUENCE [LARGE SCALE GENOMIC DNA]</scope>
</reference>
<organism evidence="1 2">
    <name type="scientific">Candidatus Lloydbacteria bacterium RIFCSPHIGHO2_02_FULL_54_17</name>
    <dbReference type="NCBI Taxonomy" id="1798664"/>
    <lineage>
        <taxon>Bacteria</taxon>
        <taxon>Candidatus Lloydiibacteriota</taxon>
    </lineage>
</organism>
<dbReference type="AlphaFoldDB" id="A0A1G2DIX6"/>
<accession>A0A1G2DIX6</accession>
<dbReference type="EMBL" id="MHLO01000004">
    <property type="protein sequence ID" value="OGZ13362.1"/>
    <property type="molecule type" value="Genomic_DNA"/>
</dbReference>
<protein>
    <submittedName>
        <fullName evidence="1">Uncharacterized protein</fullName>
    </submittedName>
</protein>
<name>A0A1G2DIX6_9BACT</name>
<dbReference type="STRING" id="1798664.A3C93_04140"/>
<dbReference type="Proteomes" id="UP000178636">
    <property type="component" value="Unassembled WGS sequence"/>
</dbReference>
<sequence length="257" mass="29055">MNTNQASKNAGKPYLVEGGRDGKNIFRVVEANSNAPQWQRWQIEKLLQNLPIGFELRKDLSPNAERLNEPLEVHVSGMIVRVYPPRHRVVACTTFDSWNSAPVVSKMHVDNVMDTTCPGNGQLRTCVHFDPAILGIEGLTASSDTEIEVDVHVFPLEEERAPKLKPLSFGKRDVEKLLKLISGSDGRLTVDQVREWRELITYAVKSMRAFYETPDRAEDDSVRLYYRSCWEEIEAAGNNGEKLASALEGLRSSIEWE</sequence>
<evidence type="ECO:0000313" key="2">
    <source>
        <dbReference type="Proteomes" id="UP000178636"/>
    </source>
</evidence>
<gene>
    <name evidence="1" type="ORF">A3C93_04140</name>
</gene>
<evidence type="ECO:0000313" key="1">
    <source>
        <dbReference type="EMBL" id="OGZ13362.1"/>
    </source>
</evidence>
<comment type="caution">
    <text evidence="1">The sequence shown here is derived from an EMBL/GenBank/DDBJ whole genome shotgun (WGS) entry which is preliminary data.</text>
</comment>
<proteinExistence type="predicted"/>